<protein>
    <submittedName>
        <fullName evidence="1">Uncharacterized protein</fullName>
    </submittedName>
</protein>
<evidence type="ECO:0000313" key="1">
    <source>
        <dbReference type="EMBL" id="KAJ6635036.1"/>
    </source>
</evidence>
<gene>
    <name evidence="1" type="ORF">Bhyg_13618</name>
</gene>
<sequence length="116" mass="13620">MKESLTKKKNFERISRSFQTIAEKLYSNCFHSAASDVISSILKQIHSTPADFVMVIIDVIEQNKLHVMSSTTIWYSDSKFRKMPIKRYLIIELRRYLESQSIVISDDFVMHFEHAT</sequence>
<name>A0A9Q0RWI0_9DIPT</name>
<dbReference type="EMBL" id="WJQU01000004">
    <property type="protein sequence ID" value="KAJ6635036.1"/>
    <property type="molecule type" value="Genomic_DNA"/>
</dbReference>
<dbReference type="AlphaFoldDB" id="A0A9Q0RWI0"/>
<keyword evidence="2" id="KW-1185">Reference proteome</keyword>
<dbReference type="Proteomes" id="UP001151699">
    <property type="component" value="Chromosome C"/>
</dbReference>
<comment type="caution">
    <text evidence="1">The sequence shown here is derived from an EMBL/GenBank/DDBJ whole genome shotgun (WGS) entry which is preliminary data.</text>
</comment>
<accession>A0A9Q0RWI0</accession>
<evidence type="ECO:0000313" key="2">
    <source>
        <dbReference type="Proteomes" id="UP001151699"/>
    </source>
</evidence>
<organism evidence="1 2">
    <name type="scientific">Pseudolycoriella hygida</name>
    <dbReference type="NCBI Taxonomy" id="35572"/>
    <lineage>
        <taxon>Eukaryota</taxon>
        <taxon>Metazoa</taxon>
        <taxon>Ecdysozoa</taxon>
        <taxon>Arthropoda</taxon>
        <taxon>Hexapoda</taxon>
        <taxon>Insecta</taxon>
        <taxon>Pterygota</taxon>
        <taxon>Neoptera</taxon>
        <taxon>Endopterygota</taxon>
        <taxon>Diptera</taxon>
        <taxon>Nematocera</taxon>
        <taxon>Sciaroidea</taxon>
        <taxon>Sciaridae</taxon>
        <taxon>Pseudolycoriella</taxon>
    </lineage>
</organism>
<proteinExistence type="predicted"/>
<reference evidence="1" key="1">
    <citation type="submission" date="2022-07" db="EMBL/GenBank/DDBJ databases">
        <authorList>
            <person name="Trinca V."/>
            <person name="Uliana J.V.C."/>
            <person name="Torres T.T."/>
            <person name="Ward R.J."/>
            <person name="Monesi N."/>
        </authorList>
    </citation>
    <scope>NUCLEOTIDE SEQUENCE</scope>
    <source>
        <strain evidence="1">HSMRA1968</strain>
        <tissue evidence="1">Whole embryos</tissue>
    </source>
</reference>